<dbReference type="AlphaFoldDB" id="A0A0F9MRM7"/>
<organism evidence="1">
    <name type="scientific">marine sediment metagenome</name>
    <dbReference type="NCBI Taxonomy" id="412755"/>
    <lineage>
        <taxon>unclassified sequences</taxon>
        <taxon>metagenomes</taxon>
        <taxon>ecological metagenomes</taxon>
    </lineage>
</organism>
<dbReference type="EMBL" id="LAZR01009564">
    <property type="protein sequence ID" value="KKM71862.1"/>
    <property type="molecule type" value="Genomic_DNA"/>
</dbReference>
<gene>
    <name evidence="1" type="ORF">LCGC14_1426460</name>
</gene>
<evidence type="ECO:0000313" key="1">
    <source>
        <dbReference type="EMBL" id="KKM71862.1"/>
    </source>
</evidence>
<reference evidence="1" key="1">
    <citation type="journal article" date="2015" name="Nature">
        <title>Complex archaea that bridge the gap between prokaryotes and eukaryotes.</title>
        <authorList>
            <person name="Spang A."/>
            <person name="Saw J.H."/>
            <person name="Jorgensen S.L."/>
            <person name="Zaremba-Niedzwiedzka K."/>
            <person name="Martijn J."/>
            <person name="Lind A.E."/>
            <person name="van Eijk R."/>
            <person name="Schleper C."/>
            <person name="Guy L."/>
            <person name="Ettema T.J."/>
        </authorList>
    </citation>
    <scope>NUCLEOTIDE SEQUENCE</scope>
</reference>
<sequence length="22" mass="2431">MRVVNTVEIGYMGLTQLNATYG</sequence>
<protein>
    <submittedName>
        <fullName evidence="1">Uncharacterized protein</fullName>
    </submittedName>
</protein>
<accession>A0A0F9MRM7</accession>
<comment type="caution">
    <text evidence="1">The sequence shown here is derived from an EMBL/GenBank/DDBJ whole genome shotgun (WGS) entry which is preliminary data.</text>
</comment>
<name>A0A0F9MRM7_9ZZZZ</name>
<proteinExistence type="predicted"/>
<feature type="non-terminal residue" evidence="1">
    <location>
        <position position="22"/>
    </location>
</feature>